<evidence type="ECO:0000313" key="2">
    <source>
        <dbReference type="EMBL" id="SJM34324.1"/>
    </source>
</evidence>
<gene>
    <name evidence="2" type="ORF">BQ8482_400053</name>
</gene>
<organism evidence="2 3">
    <name type="scientific">Mesorhizobium delmotii</name>
    <dbReference type="NCBI Taxonomy" id="1631247"/>
    <lineage>
        <taxon>Bacteria</taxon>
        <taxon>Pseudomonadati</taxon>
        <taxon>Pseudomonadota</taxon>
        <taxon>Alphaproteobacteria</taxon>
        <taxon>Hyphomicrobiales</taxon>
        <taxon>Phyllobacteriaceae</taxon>
        <taxon>Mesorhizobium</taxon>
    </lineage>
</organism>
<feature type="region of interest" description="Disordered" evidence="1">
    <location>
        <begin position="79"/>
        <end position="113"/>
    </location>
</feature>
<dbReference type="AlphaFoldDB" id="A0A2P9AT73"/>
<keyword evidence="3" id="KW-1185">Reference proteome</keyword>
<feature type="compositionally biased region" description="Basic and acidic residues" evidence="1">
    <location>
        <begin position="84"/>
        <end position="93"/>
    </location>
</feature>
<reference evidence="3" key="1">
    <citation type="submission" date="2016-12" db="EMBL/GenBank/DDBJ databases">
        <authorList>
            <person name="Brunel B."/>
        </authorList>
    </citation>
    <scope>NUCLEOTIDE SEQUENCE [LARGE SCALE GENOMIC DNA]</scope>
</reference>
<name>A0A2P9AT73_9HYPH</name>
<sequence>MEAVLWKLDGGTNRLHFDQFLPPAAVQGWDVGQLTDNMPFRGQLMHLPTLGCFTAEFRLWLIATGAMMAILARRDGALGNGASDRGDPRRAAKDSCALNGRLGRQAGGQQNLE</sequence>
<accession>A0A2P9AT73</accession>
<evidence type="ECO:0000256" key="1">
    <source>
        <dbReference type="SAM" id="MobiDB-lite"/>
    </source>
</evidence>
<dbReference type="Proteomes" id="UP000245698">
    <property type="component" value="Unassembled WGS sequence"/>
</dbReference>
<protein>
    <submittedName>
        <fullName evidence="2">Uncharacterized protein</fullName>
    </submittedName>
</protein>
<proteinExistence type="predicted"/>
<dbReference type="EMBL" id="FUIG01000049">
    <property type="protein sequence ID" value="SJM34324.1"/>
    <property type="molecule type" value="Genomic_DNA"/>
</dbReference>
<evidence type="ECO:0000313" key="3">
    <source>
        <dbReference type="Proteomes" id="UP000245698"/>
    </source>
</evidence>